<keyword evidence="2" id="KW-0378">Hydrolase</keyword>
<dbReference type="SUPFAM" id="SSF56281">
    <property type="entry name" value="Metallo-hydrolase/oxidoreductase"/>
    <property type="match status" value="1"/>
</dbReference>
<dbReference type="Gene3D" id="3.60.15.10">
    <property type="entry name" value="Ribonuclease Z/Hydroxyacylglutathione hydrolase-like"/>
    <property type="match status" value="1"/>
</dbReference>
<feature type="domain" description="Metallo-beta-lactamase" evidence="1">
    <location>
        <begin position="34"/>
        <end position="216"/>
    </location>
</feature>
<evidence type="ECO:0000313" key="2">
    <source>
        <dbReference type="EMBL" id="TDD94777.1"/>
    </source>
</evidence>
<reference evidence="2 3" key="1">
    <citation type="submission" date="2019-03" db="EMBL/GenBank/DDBJ databases">
        <title>Draft genome sequences of novel Actinobacteria.</title>
        <authorList>
            <person name="Sahin N."/>
            <person name="Ay H."/>
            <person name="Saygin H."/>
        </authorList>
    </citation>
    <scope>NUCLEOTIDE SEQUENCE [LARGE SCALE GENOMIC DNA]</scope>
    <source>
        <strain evidence="2 3">H3C3</strain>
    </source>
</reference>
<evidence type="ECO:0000259" key="1">
    <source>
        <dbReference type="SMART" id="SM00849"/>
    </source>
</evidence>
<dbReference type="InterPro" id="IPR036866">
    <property type="entry name" value="RibonucZ/Hydroxyglut_hydro"/>
</dbReference>
<comment type="caution">
    <text evidence="2">The sequence shown here is derived from an EMBL/GenBank/DDBJ whole genome shotgun (WGS) entry which is preliminary data.</text>
</comment>
<dbReference type="CDD" id="cd16282">
    <property type="entry name" value="metallo-hydrolase-like_MBL-fold"/>
    <property type="match status" value="1"/>
</dbReference>
<dbReference type="InterPro" id="IPR001279">
    <property type="entry name" value="Metallo-B-lactamas"/>
</dbReference>
<dbReference type="PANTHER" id="PTHR42951:SF4">
    <property type="entry name" value="ACYL-COENZYME A THIOESTERASE MBLAC2"/>
    <property type="match status" value="1"/>
</dbReference>
<dbReference type="InterPro" id="IPR050855">
    <property type="entry name" value="NDM-1-like"/>
</dbReference>
<organism evidence="2 3">
    <name type="scientific">Actinomadura rubrisoli</name>
    <dbReference type="NCBI Taxonomy" id="2530368"/>
    <lineage>
        <taxon>Bacteria</taxon>
        <taxon>Bacillati</taxon>
        <taxon>Actinomycetota</taxon>
        <taxon>Actinomycetes</taxon>
        <taxon>Streptosporangiales</taxon>
        <taxon>Thermomonosporaceae</taxon>
        <taxon>Actinomadura</taxon>
    </lineage>
</organism>
<dbReference type="SMART" id="SM00849">
    <property type="entry name" value="Lactamase_B"/>
    <property type="match status" value="1"/>
</dbReference>
<keyword evidence="3" id="KW-1185">Reference proteome</keyword>
<name>A0A4V2YYX1_9ACTN</name>
<dbReference type="Pfam" id="PF00753">
    <property type="entry name" value="Lactamase_B"/>
    <property type="match status" value="1"/>
</dbReference>
<dbReference type="Proteomes" id="UP000294513">
    <property type="component" value="Unassembled WGS sequence"/>
</dbReference>
<sequence length="312" mass="33581">MSDAPELDGPGTPRLEEVSDGIFAYVQPDGTWWINNTGFLAGARGVTSVDACSTERRTRAYLEAIRSVTPLPVRTLVNTHHHGDHTFGNYLFSGATVVGHEGTREGVFGWGKPFDEPFWTKVEWGEVELEPPFLTFTDRVTLWVDDLRCEVRHVGTAAHTTNDSIVWVPERRVLFCGDLLFNGGTPFLLQGSVAGAVAVLEEVVAPLGAETIVPGHGPVAGPELIDRVLGYLRFVQAAATEGKAAGLAPLEAARETDLGPYAELTDPERLVGNLHRAYAELDGLEPGGVIDLPAALGDMITFNGGRPLTCRA</sequence>
<gene>
    <name evidence="2" type="ORF">E1298_06310</name>
</gene>
<proteinExistence type="predicted"/>
<dbReference type="EMBL" id="SMKU01000017">
    <property type="protein sequence ID" value="TDD94777.1"/>
    <property type="molecule type" value="Genomic_DNA"/>
</dbReference>
<evidence type="ECO:0000313" key="3">
    <source>
        <dbReference type="Proteomes" id="UP000294513"/>
    </source>
</evidence>
<dbReference type="AlphaFoldDB" id="A0A4V2YYX1"/>
<dbReference type="PANTHER" id="PTHR42951">
    <property type="entry name" value="METALLO-BETA-LACTAMASE DOMAIN-CONTAINING"/>
    <property type="match status" value="1"/>
</dbReference>
<accession>A0A4V2YYX1</accession>
<dbReference type="OrthoDB" id="2273115at2"/>
<dbReference type="RefSeq" id="WP_131889889.1">
    <property type="nucleotide sequence ID" value="NZ_SMKU01000017.1"/>
</dbReference>
<protein>
    <submittedName>
        <fullName evidence="2">MBL fold metallo-hydrolase</fullName>
    </submittedName>
</protein>
<dbReference type="GO" id="GO:0016787">
    <property type="term" value="F:hydrolase activity"/>
    <property type="evidence" value="ECO:0007669"/>
    <property type="project" value="UniProtKB-KW"/>
</dbReference>